<comment type="catalytic activity">
    <reaction evidence="16">
        <text>N(6),N(6),N(6)-trimethyl-L-lysine + 2-oxoglutarate + O2 = (3S)-3-hydroxy-N(6),N(6),N(6)-trimethyl-L-lysine + succinate + CO2</text>
        <dbReference type="Rhea" id="RHEA:14181"/>
        <dbReference type="ChEBI" id="CHEBI:15379"/>
        <dbReference type="ChEBI" id="CHEBI:16526"/>
        <dbReference type="ChEBI" id="CHEBI:16810"/>
        <dbReference type="ChEBI" id="CHEBI:30031"/>
        <dbReference type="ChEBI" id="CHEBI:58100"/>
        <dbReference type="ChEBI" id="CHEBI:141499"/>
        <dbReference type="EC" id="1.14.11.8"/>
    </reaction>
</comment>
<dbReference type="FunFam" id="3.30.2020.30:FF:000002">
    <property type="entry name" value="Putative gamma-butyrobetaine dioxygenase"/>
    <property type="match status" value="1"/>
</dbReference>
<evidence type="ECO:0000256" key="4">
    <source>
        <dbReference type="ARBA" id="ARBA00008654"/>
    </source>
</evidence>
<dbReference type="GO" id="GO:0050353">
    <property type="term" value="F:trimethyllysine dioxygenase activity"/>
    <property type="evidence" value="ECO:0007669"/>
    <property type="project" value="UniProtKB-EC"/>
</dbReference>
<dbReference type="InterPro" id="IPR010376">
    <property type="entry name" value="GBBH-like_N"/>
</dbReference>
<evidence type="ECO:0000256" key="9">
    <source>
        <dbReference type="ARBA" id="ARBA00022964"/>
    </source>
</evidence>
<name>A0A2W1BNY7_HELAM</name>
<evidence type="ECO:0000256" key="11">
    <source>
        <dbReference type="ARBA" id="ARBA00023004"/>
    </source>
</evidence>
<keyword evidence="8" id="KW-0124">Carnitine biosynthesis</keyword>
<evidence type="ECO:0000256" key="15">
    <source>
        <dbReference type="ARBA" id="ARBA00046008"/>
    </source>
</evidence>
<reference evidence="19 20" key="1">
    <citation type="journal article" date="2017" name="BMC Biol.">
        <title>Genomic innovations, transcriptional plasticity and gene loss underlying the evolution and divergence of two highly polyphagous and invasive Helicoverpa pest species.</title>
        <authorList>
            <person name="Pearce S.L."/>
            <person name="Clarke D.F."/>
            <person name="East P.D."/>
            <person name="Elfekih S."/>
            <person name="Gordon K.H."/>
            <person name="Jermiin L.S."/>
            <person name="McGaughran A."/>
            <person name="Oakeshott J.G."/>
            <person name="Papanikolaou A."/>
            <person name="Perera O.P."/>
            <person name="Rane R.V."/>
            <person name="Richards S."/>
            <person name="Tay W.T."/>
            <person name="Walsh T.K."/>
            <person name="Anderson A."/>
            <person name="Anderson C.J."/>
            <person name="Asgari S."/>
            <person name="Board P.G."/>
            <person name="Bretschneider A."/>
            <person name="Campbell P.M."/>
            <person name="Chertemps T."/>
            <person name="Christeller J.T."/>
            <person name="Coppin C.W."/>
            <person name="Downes S.J."/>
            <person name="Duan G."/>
            <person name="Farnsworth C.A."/>
            <person name="Good R.T."/>
            <person name="Han L.B."/>
            <person name="Han Y.C."/>
            <person name="Hatje K."/>
            <person name="Horne I."/>
            <person name="Huang Y.P."/>
            <person name="Hughes D.S."/>
            <person name="Jacquin-Joly E."/>
            <person name="James W."/>
            <person name="Jhangiani S."/>
            <person name="Kollmar M."/>
            <person name="Kuwar S.S."/>
            <person name="Li S."/>
            <person name="Liu N.Y."/>
            <person name="Maibeche M.T."/>
            <person name="Miller J.R."/>
            <person name="Montagne N."/>
            <person name="Perry T."/>
            <person name="Qu J."/>
            <person name="Song S.V."/>
            <person name="Sutton G.G."/>
            <person name="Vogel H."/>
            <person name="Walenz B.P."/>
            <person name="Xu W."/>
            <person name="Zhang H.J."/>
            <person name="Zou Z."/>
            <person name="Batterham P."/>
            <person name="Edwards O.R."/>
            <person name="Feyereisen R."/>
            <person name="Gibbs R.A."/>
            <person name="Heckel D.G."/>
            <person name="McGrath A."/>
            <person name="Robin C."/>
            <person name="Scherer S.E."/>
            <person name="Worley K.C."/>
            <person name="Wu Y.D."/>
        </authorList>
    </citation>
    <scope>NUCLEOTIDE SEQUENCE [LARGE SCALE GENOMIC DNA]</scope>
    <source>
        <strain evidence="19">Harm_GR_Male_#8</strain>
        <tissue evidence="19">Whole organism</tissue>
    </source>
</reference>
<dbReference type="Pfam" id="PF06155">
    <property type="entry name" value="GBBH-like_N"/>
    <property type="match status" value="1"/>
</dbReference>
<comment type="pathway">
    <text evidence="3">Amine and polyamine biosynthesis; carnitine biosynthesis.</text>
</comment>
<dbReference type="InterPro" id="IPR003819">
    <property type="entry name" value="TauD/TfdA-like"/>
</dbReference>
<sequence>MANEPIEWMDEVSGICIVPIESAGAVDRALDVLFADGKSIRFEDCWLRDHCRCSSCYHSDTFQRAHHILEIPDATILSFEFDRKKIDVVWSDNHKSTYAAEFLYKFDYTTWKESRRLKPILWHGNIHDKISVVPMEKFLKSVDGARHVFQSLLDYGVALVEGVGVSLEETEVVCKLLGGVQHTIFGGMWQFTTRADHADTAYTNLPLAAHNDNTYFTEAAGLQILHCLEHKNGTGGETILVDGFYGALELKKEYPEDFKFLSSFNLEAEYIEPGHHHTYSAPVIRIDNETQELQQIRFNVYDRAAMAFKNSEECRSYYRSLRNLSKYYQDPSNQWRFKLKPGTVMIMDNFRVLHGRTGFSGSRVLCGSYVARSDWLDRARSLGLIQ</sequence>
<evidence type="ECO:0000256" key="2">
    <source>
        <dbReference type="ARBA" id="ARBA00001961"/>
    </source>
</evidence>
<evidence type="ECO:0000256" key="5">
    <source>
        <dbReference type="ARBA" id="ARBA00012267"/>
    </source>
</evidence>
<evidence type="ECO:0000256" key="16">
    <source>
        <dbReference type="ARBA" id="ARBA00049334"/>
    </source>
</evidence>
<protein>
    <recommendedName>
        <fullName evidence="6">Trimethyllysine dioxygenase, mitochondrial</fullName>
        <ecNumber evidence="5">1.14.11.8</ecNumber>
    </recommendedName>
    <alternativeName>
        <fullName evidence="13">Epsilon-trimethyllysine 2-oxoglutarate dioxygenase</fullName>
    </alternativeName>
    <alternativeName>
        <fullName evidence="12">TML hydroxylase</fullName>
    </alternativeName>
    <alternativeName>
        <fullName evidence="14">TML-alpha-ketoglutarate dioxygenase</fullName>
    </alternativeName>
</protein>
<evidence type="ECO:0000256" key="13">
    <source>
        <dbReference type="ARBA" id="ARBA00031778"/>
    </source>
</evidence>
<dbReference type="PANTHER" id="PTHR10696:SF51">
    <property type="entry name" value="TRIMETHYLLYSINE DIOXYGENASE, MITOCHONDRIAL"/>
    <property type="match status" value="1"/>
</dbReference>
<dbReference type="Gene3D" id="3.60.130.10">
    <property type="entry name" value="Clavaminate synthase-like"/>
    <property type="match status" value="1"/>
</dbReference>
<accession>A0A2W1BNY7</accession>
<dbReference type="Proteomes" id="UP000249218">
    <property type="component" value="Unassembled WGS sequence"/>
</dbReference>
<keyword evidence="10" id="KW-0560">Oxidoreductase</keyword>
<evidence type="ECO:0000256" key="3">
    <source>
        <dbReference type="ARBA" id="ARBA00005022"/>
    </source>
</evidence>
<dbReference type="InterPro" id="IPR038492">
    <property type="entry name" value="GBBH-like_N_sf"/>
</dbReference>
<dbReference type="UniPathway" id="UPA00118"/>
<dbReference type="AlphaFoldDB" id="A0A2W1BNY7"/>
<dbReference type="FunFam" id="3.60.130.10:FF:000001">
    <property type="entry name" value="Trimethyllysine dioxygenase, mitochondrial"/>
    <property type="match status" value="1"/>
</dbReference>
<evidence type="ECO:0000259" key="18">
    <source>
        <dbReference type="Pfam" id="PF06155"/>
    </source>
</evidence>
<organism evidence="19 20">
    <name type="scientific">Helicoverpa armigera</name>
    <name type="common">Cotton bollworm</name>
    <name type="synonym">Heliothis armigera</name>
    <dbReference type="NCBI Taxonomy" id="29058"/>
    <lineage>
        <taxon>Eukaryota</taxon>
        <taxon>Metazoa</taxon>
        <taxon>Ecdysozoa</taxon>
        <taxon>Arthropoda</taxon>
        <taxon>Hexapoda</taxon>
        <taxon>Insecta</taxon>
        <taxon>Pterygota</taxon>
        <taxon>Neoptera</taxon>
        <taxon>Endopterygota</taxon>
        <taxon>Lepidoptera</taxon>
        <taxon>Glossata</taxon>
        <taxon>Ditrysia</taxon>
        <taxon>Noctuoidea</taxon>
        <taxon>Noctuidae</taxon>
        <taxon>Heliothinae</taxon>
        <taxon>Helicoverpa</taxon>
    </lineage>
</organism>
<gene>
    <name evidence="19" type="primary">HaOG204150</name>
    <name evidence="19" type="ORF">B5X24_HaOG204150</name>
</gene>
<evidence type="ECO:0000256" key="8">
    <source>
        <dbReference type="ARBA" id="ARBA00022873"/>
    </source>
</evidence>
<dbReference type="Gene3D" id="3.30.2020.30">
    <property type="match status" value="1"/>
</dbReference>
<keyword evidence="20" id="KW-1185">Reference proteome</keyword>
<dbReference type="CDD" id="cd00250">
    <property type="entry name" value="CAS_like"/>
    <property type="match status" value="1"/>
</dbReference>
<comment type="cofactor">
    <cofactor evidence="2">
        <name>L-ascorbate</name>
        <dbReference type="ChEBI" id="CHEBI:38290"/>
    </cofactor>
</comment>
<evidence type="ECO:0000256" key="7">
    <source>
        <dbReference type="ARBA" id="ARBA00022723"/>
    </source>
</evidence>
<keyword evidence="11" id="KW-0408">Iron</keyword>
<evidence type="ECO:0000313" key="20">
    <source>
        <dbReference type="Proteomes" id="UP000249218"/>
    </source>
</evidence>
<feature type="domain" description="TauD/TfdA-like" evidence="17">
    <location>
        <begin position="145"/>
        <end position="369"/>
    </location>
</feature>
<dbReference type="EC" id="1.14.11.8" evidence="5"/>
<comment type="function">
    <text evidence="15">Converts trimethyllysine (TML) into hydroxytrimethyllysine (HTML).</text>
</comment>
<feature type="domain" description="Gamma-butyrobetaine hydroxylase-like N-terminal" evidence="18">
    <location>
        <begin position="27"/>
        <end position="104"/>
    </location>
</feature>
<evidence type="ECO:0000259" key="17">
    <source>
        <dbReference type="Pfam" id="PF02668"/>
    </source>
</evidence>
<comment type="similarity">
    <text evidence="4">Belongs to the gamma-BBH/TMLD family.</text>
</comment>
<proteinExistence type="inferred from homology"/>
<evidence type="ECO:0000256" key="10">
    <source>
        <dbReference type="ARBA" id="ARBA00023002"/>
    </source>
</evidence>
<evidence type="ECO:0000313" key="19">
    <source>
        <dbReference type="EMBL" id="PZC76762.1"/>
    </source>
</evidence>
<dbReference type="GO" id="GO:0045329">
    <property type="term" value="P:carnitine biosynthetic process"/>
    <property type="evidence" value="ECO:0007669"/>
    <property type="project" value="UniProtKB-UniPathway"/>
</dbReference>
<dbReference type="GO" id="GO:0005739">
    <property type="term" value="C:mitochondrion"/>
    <property type="evidence" value="ECO:0007669"/>
    <property type="project" value="TreeGrafter"/>
</dbReference>
<evidence type="ECO:0000256" key="12">
    <source>
        <dbReference type="ARBA" id="ARBA00030363"/>
    </source>
</evidence>
<dbReference type="GO" id="GO:0005506">
    <property type="term" value="F:iron ion binding"/>
    <property type="evidence" value="ECO:0007669"/>
    <property type="project" value="InterPro"/>
</dbReference>
<evidence type="ECO:0000256" key="6">
    <source>
        <dbReference type="ARBA" id="ARBA00016835"/>
    </source>
</evidence>
<dbReference type="PANTHER" id="PTHR10696">
    <property type="entry name" value="GAMMA-BUTYROBETAINE HYDROXYLASE-RELATED"/>
    <property type="match status" value="1"/>
</dbReference>
<dbReference type="SUPFAM" id="SSF51197">
    <property type="entry name" value="Clavaminate synthase-like"/>
    <property type="match status" value="1"/>
</dbReference>
<dbReference type="InterPro" id="IPR012776">
    <property type="entry name" value="Trimethyllysine_dOase"/>
</dbReference>
<dbReference type="Pfam" id="PF02668">
    <property type="entry name" value="TauD"/>
    <property type="match status" value="1"/>
</dbReference>
<keyword evidence="9" id="KW-0223">Dioxygenase</keyword>
<dbReference type="OrthoDB" id="408743at2759"/>
<comment type="cofactor">
    <cofactor evidence="1">
        <name>Fe(2+)</name>
        <dbReference type="ChEBI" id="CHEBI:29033"/>
    </cofactor>
</comment>
<dbReference type="EMBL" id="KZ149946">
    <property type="protein sequence ID" value="PZC76762.1"/>
    <property type="molecule type" value="Genomic_DNA"/>
</dbReference>
<dbReference type="InterPro" id="IPR050411">
    <property type="entry name" value="AlphaKG_dependent_hydroxylases"/>
</dbReference>
<dbReference type="InterPro" id="IPR042098">
    <property type="entry name" value="TauD-like_sf"/>
</dbReference>
<evidence type="ECO:0000256" key="14">
    <source>
        <dbReference type="ARBA" id="ARBA00032283"/>
    </source>
</evidence>
<evidence type="ECO:0000256" key="1">
    <source>
        <dbReference type="ARBA" id="ARBA00001954"/>
    </source>
</evidence>
<dbReference type="NCBIfam" id="TIGR02410">
    <property type="entry name" value="carnitine_TMLD"/>
    <property type="match status" value="1"/>
</dbReference>
<keyword evidence="7" id="KW-0479">Metal-binding</keyword>